<gene>
    <name evidence="10" type="ORF">JN12_03478</name>
</gene>
<sequence>MIDSHSILLLTIGFLLGGIAGFAMHRADFCIAGMFRDLFLFNTAAKLRALVLYLAVTMTLFEAARLCGLLPLYPFPLLGPATGAGFLGGMLFGVGMVLAGGCVVGTLYRMGAGNLLSFVVFIGLIIGSTLYAEFHPAWKQLLAATTMFSGTSTLPHYLHWSPAPLVVVTVAILGALVAYWAQRGLMTRKLHTRGALQLWQAALVLAFVSLSSYVLIGMPLGVTNAYAKLGALVEKTLFPEHVASLEFFSSQPLSYRNPLTGNVLSGGPGPAWDGIAIIQFPLIAGIVLGGTLSALRLGEFATSSVAPRRQYVSAMVGGMLMGLAARMAPSCNVWHLLGGLPIFALTSIVFLAGMLPGAWLGGRILVKWILNEERPGCSPVLPVVPKQ</sequence>
<evidence type="ECO:0000256" key="7">
    <source>
        <dbReference type="ARBA" id="ARBA00023136"/>
    </source>
</evidence>
<keyword evidence="5 9" id="KW-0812">Transmembrane</keyword>
<feature type="transmembrane region" description="Helical" evidence="9">
    <location>
        <begin position="50"/>
        <end position="73"/>
    </location>
</feature>
<feature type="transmembrane region" description="Helical" evidence="9">
    <location>
        <begin position="202"/>
        <end position="222"/>
    </location>
</feature>
<keyword evidence="2" id="KW-0813">Transport</keyword>
<feature type="transmembrane region" description="Helical" evidence="9">
    <location>
        <begin position="115"/>
        <end position="132"/>
    </location>
</feature>
<keyword evidence="3" id="KW-1003">Cell membrane</keyword>
<dbReference type="Proteomes" id="UP000319449">
    <property type="component" value="Unassembled WGS sequence"/>
</dbReference>
<feature type="transmembrane region" description="Helical" evidence="9">
    <location>
        <begin position="310"/>
        <end position="328"/>
    </location>
</feature>
<dbReference type="PANTHER" id="PTHR30574">
    <property type="entry name" value="INNER MEMBRANE PROTEIN YEDE"/>
    <property type="match status" value="1"/>
</dbReference>
<keyword evidence="11" id="KW-1185">Reference proteome</keyword>
<protein>
    <submittedName>
        <fullName evidence="10">Uncharacterized protein</fullName>
    </submittedName>
</protein>
<accession>A0A562V8S3</accession>
<evidence type="ECO:0000256" key="8">
    <source>
        <dbReference type="ARBA" id="ARBA00035655"/>
    </source>
</evidence>
<organism evidence="10 11">
    <name type="scientific">Geobacter argillaceus</name>
    <dbReference type="NCBI Taxonomy" id="345631"/>
    <lineage>
        <taxon>Bacteria</taxon>
        <taxon>Pseudomonadati</taxon>
        <taxon>Thermodesulfobacteriota</taxon>
        <taxon>Desulfuromonadia</taxon>
        <taxon>Geobacterales</taxon>
        <taxon>Geobacteraceae</taxon>
        <taxon>Geobacter</taxon>
    </lineage>
</organism>
<evidence type="ECO:0000313" key="10">
    <source>
        <dbReference type="EMBL" id="TWJ14305.1"/>
    </source>
</evidence>
<keyword evidence="6 9" id="KW-1133">Transmembrane helix</keyword>
<dbReference type="PANTHER" id="PTHR30574:SF1">
    <property type="entry name" value="SULPHUR TRANSPORT DOMAIN-CONTAINING PROTEIN"/>
    <property type="match status" value="1"/>
</dbReference>
<evidence type="ECO:0000256" key="1">
    <source>
        <dbReference type="ARBA" id="ARBA00004429"/>
    </source>
</evidence>
<comment type="similarity">
    <text evidence="8">Belongs to the TsuA/YedE (TC 9.B.102) family.</text>
</comment>
<dbReference type="AlphaFoldDB" id="A0A562V8S3"/>
<proteinExistence type="inferred from homology"/>
<dbReference type="Pfam" id="PF04143">
    <property type="entry name" value="Sulf_transp"/>
    <property type="match status" value="1"/>
</dbReference>
<name>A0A562V8S3_9BACT</name>
<evidence type="ECO:0000256" key="9">
    <source>
        <dbReference type="SAM" id="Phobius"/>
    </source>
</evidence>
<evidence type="ECO:0000256" key="5">
    <source>
        <dbReference type="ARBA" id="ARBA00022692"/>
    </source>
</evidence>
<evidence type="ECO:0000256" key="4">
    <source>
        <dbReference type="ARBA" id="ARBA00022519"/>
    </source>
</evidence>
<feature type="transmembrane region" description="Helical" evidence="9">
    <location>
        <begin position="157"/>
        <end position="181"/>
    </location>
</feature>
<evidence type="ECO:0000256" key="6">
    <source>
        <dbReference type="ARBA" id="ARBA00022989"/>
    </source>
</evidence>
<dbReference type="GO" id="GO:0005886">
    <property type="term" value="C:plasma membrane"/>
    <property type="evidence" value="ECO:0007669"/>
    <property type="project" value="UniProtKB-SubCell"/>
</dbReference>
<feature type="transmembrane region" description="Helical" evidence="9">
    <location>
        <begin position="85"/>
        <end position="108"/>
    </location>
</feature>
<keyword evidence="7 9" id="KW-0472">Membrane</keyword>
<dbReference type="EMBL" id="VLLN01000029">
    <property type="protein sequence ID" value="TWJ14305.1"/>
    <property type="molecule type" value="Genomic_DNA"/>
</dbReference>
<comment type="caution">
    <text evidence="10">The sequence shown here is derived from an EMBL/GenBank/DDBJ whole genome shotgun (WGS) entry which is preliminary data.</text>
</comment>
<keyword evidence="4" id="KW-0997">Cell inner membrane</keyword>
<dbReference type="InterPro" id="IPR007272">
    <property type="entry name" value="Sulf_transp_TsuA/YedE"/>
</dbReference>
<evidence type="ECO:0000313" key="11">
    <source>
        <dbReference type="Proteomes" id="UP000319449"/>
    </source>
</evidence>
<evidence type="ECO:0000256" key="2">
    <source>
        <dbReference type="ARBA" id="ARBA00022448"/>
    </source>
</evidence>
<feature type="transmembrane region" description="Helical" evidence="9">
    <location>
        <begin position="275"/>
        <end position="298"/>
    </location>
</feature>
<comment type="subcellular location">
    <subcellularLocation>
        <location evidence="1">Cell inner membrane</location>
        <topology evidence="1">Multi-pass membrane protein</topology>
    </subcellularLocation>
</comment>
<reference evidence="10 11" key="1">
    <citation type="submission" date="2019-07" db="EMBL/GenBank/DDBJ databases">
        <title>Genomic Encyclopedia of Archaeal and Bacterial Type Strains, Phase II (KMG-II): from individual species to whole genera.</title>
        <authorList>
            <person name="Goeker M."/>
        </authorList>
    </citation>
    <scope>NUCLEOTIDE SEQUENCE [LARGE SCALE GENOMIC DNA]</scope>
    <source>
        <strain evidence="10 11">ATCC BAA-1139</strain>
    </source>
</reference>
<dbReference type="RefSeq" id="WP_145025114.1">
    <property type="nucleotide sequence ID" value="NZ_VLLN01000029.1"/>
</dbReference>
<feature type="transmembrane region" description="Helical" evidence="9">
    <location>
        <begin position="340"/>
        <end position="360"/>
    </location>
</feature>
<evidence type="ECO:0000256" key="3">
    <source>
        <dbReference type="ARBA" id="ARBA00022475"/>
    </source>
</evidence>
<feature type="transmembrane region" description="Helical" evidence="9">
    <location>
        <begin position="6"/>
        <end position="29"/>
    </location>
</feature>
<dbReference type="OrthoDB" id="9794165at2"/>